<reference evidence="2" key="1">
    <citation type="submission" date="2019-08" db="EMBL/GenBank/DDBJ databases">
        <authorList>
            <person name="Kucharzyk K."/>
            <person name="Murdoch R.W."/>
            <person name="Higgins S."/>
            <person name="Loffler F."/>
        </authorList>
    </citation>
    <scope>NUCLEOTIDE SEQUENCE</scope>
</reference>
<feature type="transmembrane region" description="Helical" evidence="1">
    <location>
        <begin position="124"/>
        <end position="153"/>
    </location>
</feature>
<name>A0A644TSN5_9ZZZZ</name>
<proteinExistence type="predicted"/>
<keyword evidence="1" id="KW-0472">Membrane</keyword>
<feature type="transmembrane region" description="Helical" evidence="1">
    <location>
        <begin position="36"/>
        <end position="58"/>
    </location>
</feature>
<evidence type="ECO:0008006" key="3">
    <source>
        <dbReference type="Google" id="ProtNLM"/>
    </source>
</evidence>
<evidence type="ECO:0000256" key="1">
    <source>
        <dbReference type="SAM" id="Phobius"/>
    </source>
</evidence>
<dbReference type="EMBL" id="VSSQ01000050">
    <property type="protein sequence ID" value="MPL70008.1"/>
    <property type="molecule type" value="Genomic_DNA"/>
</dbReference>
<dbReference type="AlphaFoldDB" id="A0A644TSN5"/>
<organism evidence="2">
    <name type="scientific">bioreactor metagenome</name>
    <dbReference type="NCBI Taxonomy" id="1076179"/>
    <lineage>
        <taxon>unclassified sequences</taxon>
        <taxon>metagenomes</taxon>
        <taxon>ecological metagenomes</taxon>
    </lineage>
</organism>
<feature type="transmembrane region" description="Helical" evidence="1">
    <location>
        <begin position="73"/>
        <end position="96"/>
    </location>
</feature>
<sequence length="154" mass="17493">MEEITIENEVRQEQEELIINQEMRNHLLTYAKWGKFFGVLAYIGAFFMLAASVIYMFIDLGNSEFINVFGTSLRFIFIIFFLGFGILYFIGGRIIFQSCDSTKVGIKENNQVEIEKGTKKLASLMSFMGIVTIIGICAYFLFFIVVAIGTALVM</sequence>
<evidence type="ECO:0000313" key="2">
    <source>
        <dbReference type="EMBL" id="MPL70008.1"/>
    </source>
</evidence>
<keyword evidence="1" id="KW-0812">Transmembrane</keyword>
<accession>A0A644TSN5</accession>
<keyword evidence="1" id="KW-1133">Transmembrane helix</keyword>
<protein>
    <recommendedName>
        <fullName evidence="3">DUF5362 domain-containing protein</fullName>
    </recommendedName>
</protein>
<comment type="caution">
    <text evidence="2">The sequence shown here is derived from an EMBL/GenBank/DDBJ whole genome shotgun (WGS) entry which is preliminary data.</text>
</comment>
<gene>
    <name evidence="2" type="ORF">SDC9_15759</name>
</gene>